<reference evidence="8 9" key="1">
    <citation type="submission" date="2016-10" db="EMBL/GenBank/DDBJ databases">
        <authorList>
            <person name="de Groot N.N."/>
        </authorList>
    </citation>
    <scope>NUCLEOTIDE SEQUENCE [LARGE SCALE GENOMIC DNA]</scope>
    <source>
        <strain evidence="8 9">DSM 22187</strain>
    </source>
</reference>
<evidence type="ECO:0000256" key="4">
    <source>
        <dbReference type="ARBA" id="ARBA00022801"/>
    </source>
</evidence>
<dbReference type="InterPro" id="IPR029060">
    <property type="entry name" value="PIN-like_dom_sf"/>
</dbReference>
<keyword evidence="2" id="KW-0540">Nuclease</keyword>
<dbReference type="GeneID" id="35002921"/>
<evidence type="ECO:0000256" key="6">
    <source>
        <dbReference type="ARBA" id="ARBA00038093"/>
    </source>
</evidence>
<evidence type="ECO:0000256" key="2">
    <source>
        <dbReference type="ARBA" id="ARBA00022722"/>
    </source>
</evidence>
<keyword evidence="4" id="KW-0378">Hydrolase</keyword>
<proteinExistence type="inferred from homology"/>
<dbReference type="GO" id="GO:0046872">
    <property type="term" value="F:metal ion binding"/>
    <property type="evidence" value="ECO:0007669"/>
    <property type="project" value="UniProtKB-KW"/>
</dbReference>
<dbReference type="GO" id="GO:0004518">
    <property type="term" value="F:nuclease activity"/>
    <property type="evidence" value="ECO:0007669"/>
    <property type="project" value="UniProtKB-KW"/>
</dbReference>
<evidence type="ECO:0000313" key="8">
    <source>
        <dbReference type="EMBL" id="SEI80567.1"/>
    </source>
</evidence>
<dbReference type="Proteomes" id="UP000198888">
    <property type="component" value="Unassembled WGS sequence"/>
</dbReference>
<evidence type="ECO:0000313" key="9">
    <source>
        <dbReference type="Proteomes" id="UP000198888"/>
    </source>
</evidence>
<keyword evidence="9" id="KW-1185">Reference proteome</keyword>
<dbReference type="KEGG" id="hae:halTADL_2146"/>
<dbReference type="GO" id="GO:0016787">
    <property type="term" value="F:hydrolase activity"/>
    <property type="evidence" value="ECO:0007669"/>
    <property type="project" value="UniProtKB-KW"/>
</dbReference>
<comment type="similarity">
    <text evidence="6">Belongs to the PINc/VapC protein family.</text>
</comment>
<dbReference type="PANTHER" id="PTHR33653">
    <property type="entry name" value="RIBONUCLEASE VAPC2"/>
    <property type="match status" value="1"/>
</dbReference>
<dbReference type="AlphaFoldDB" id="A0A1H6TTK3"/>
<dbReference type="EMBL" id="FNYR01000008">
    <property type="protein sequence ID" value="SEI80567.1"/>
    <property type="molecule type" value="Genomic_DNA"/>
</dbReference>
<dbReference type="InterPro" id="IPR050556">
    <property type="entry name" value="Type_II_TA_system_RNase"/>
</dbReference>
<dbReference type="Gene3D" id="3.40.50.1010">
    <property type="entry name" value="5'-nuclease"/>
    <property type="match status" value="1"/>
</dbReference>
<name>A0A1H6TTK3_9EURY</name>
<dbReference type="Pfam" id="PF01850">
    <property type="entry name" value="PIN"/>
    <property type="match status" value="1"/>
</dbReference>
<protein>
    <recommendedName>
        <fullName evidence="7">PIN domain-containing protein</fullName>
    </recommendedName>
</protein>
<dbReference type="STRING" id="1073996.SAMN05444271_108107"/>
<gene>
    <name evidence="8" type="ORF">SAMN05444271_108107</name>
</gene>
<accession>A0A1H6TTK3</accession>
<dbReference type="SUPFAM" id="SSF88723">
    <property type="entry name" value="PIN domain-like"/>
    <property type="match status" value="1"/>
</dbReference>
<dbReference type="OrthoDB" id="147588at2157"/>
<keyword evidence="3" id="KW-0479">Metal-binding</keyword>
<keyword evidence="5" id="KW-0460">Magnesium</keyword>
<dbReference type="RefSeq" id="WP_089671946.1">
    <property type="nucleotide sequence ID" value="NZ_CP024845.1"/>
</dbReference>
<comment type="cofactor">
    <cofactor evidence="1">
        <name>Mg(2+)</name>
        <dbReference type="ChEBI" id="CHEBI:18420"/>
    </cofactor>
</comment>
<dbReference type="InterPro" id="IPR002716">
    <property type="entry name" value="PIN_dom"/>
</dbReference>
<evidence type="ECO:0000256" key="5">
    <source>
        <dbReference type="ARBA" id="ARBA00022842"/>
    </source>
</evidence>
<evidence type="ECO:0000256" key="3">
    <source>
        <dbReference type="ARBA" id="ARBA00022723"/>
    </source>
</evidence>
<sequence>MTFLDSSVIIDMLAGVPDVVTAVEQRGQPYLTSSLCVFEVIHGKLGSGETDVVGVRQQFGGVQSLELNEQIALEAARMQDELLDDGDRMAVRDLLIAATARSTGDELVVADADFETHQLSTMMDVTNLRRDH</sequence>
<feature type="domain" description="PIN" evidence="7">
    <location>
        <begin position="3"/>
        <end position="115"/>
    </location>
</feature>
<accession>A0A2H4Q3E8</accession>
<organism evidence="8 9">
    <name type="scientific">Halohasta litchfieldiae</name>
    <dbReference type="NCBI Taxonomy" id="1073996"/>
    <lineage>
        <taxon>Archaea</taxon>
        <taxon>Methanobacteriati</taxon>
        <taxon>Methanobacteriota</taxon>
        <taxon>Stenosarchaea group</taxon>
        <taxon>Halobacteria</taxon>
        <taxon>Halobacteriales</taxon>
        <taxon>Haloferacaceae</taxon>
        <taxon>Halohasta</taxon>
    </lineage>
</organism>
<evidence type="ECO:0000256" key="1">
    <source>
        <dbReference type="ARBA" id="ARBA00001946"/>
    </source>
</evidence>
<dbReference type="PANTHER" id="PTHR33653:SF1">
    <property type="entry name" value="RIBONUCLEASE VAPC2"/>
    <property type="match status" value="1"/>
</dbReference>
<evidence type="ECO:0000259" key="7">
    <source>
        <dbReference type="Pfam" id="PF01850"/>
    </source>
</evidence>